<protein>
    <recommendedName>
        <fullName evidence="6">CDP-alcohol phosphatidyltransferase</fullName>
    </recommendedName>
</protein>
<evidence type="ECO:0000256" key="3">
    <source>
        <dbReference type="SAM" id="Phobius"/>
    </source>
</evidence>
<feature type="transmembrane region" description="Helical" evidence="3">
    <location>
        <begin position="23"/>
        <end position="44"/>
    </location>
</feature>
<name>A0ABN2L8L6_9MICO</name>
<keyword evidence="1 2" id="KW-0808">Transferase</keyword>
<evidence type="ECO:0000256" key="2">
    <source>
        <dbReference type="RuleBase" id="RU003750"/>
    </source>
</evidence>
<feature type="transmembrane region" description="Helical" evidence="3">
    <location>
        <begin position="122"/>
        <end position="140"/>
    </location>
</feature>
<evidence type="ECO:0000256" key="1">
    <source>
        <dbReference type="ARBA" id="ARBA00022679"/>
    </source>
</evidence>
<dbReference type="EMBL" id="BAAAPO010000001">
    <property type="protein sequence ID" value="GAA1779329.1"/>
    <property type="molecule type" value="Genomic_DNA"/>
</dbReference>
<dbReference type="InterPro" id="IPR000462">
    <property type="entry name" value="CDP-OH_P_trans"/>
</dbReference>
<gene>
    <name evidence="4" type="ORF">GCM10009811_00920</name>
</gene>
<reference evidence="4 5" key="1">
    <citation type="journal article" date="2019" name="Int. J. Syst. Evol. Microbiol.">
        <title>The Global Catalogue of Microorganisms (GCM) 10K type strain sequencing project: providing services to taxonomists for standard genome sequencing and annotation.</title>
        <authorList>
            <consortium name="The Broad Institute Genomics Platform"/>
            <consortium name="The Broad Institute Genome Sequencing Center for Infectious Disease"/>
            <person name="Wu L."/>
            <person name="Ma J."/>
        </authorList>
    </citation>
    <scope>NUCLEOTIDE SEQUENCE [LARGE SCALE GENOMIC DNA]</scope>
    <source>
        <strain evidence="4 5">JCM 15592</strain>
    </source>
</reference>
<dbReference type="PROSITE" id="PS00379">
    <property type="entry name" value="CDP_ALCOHOL_P_TRANSF"/>
    <property type="match status" value="1"/>
</dbReference>
<comment type="similarity">
    <text evidence="2">Belongs to the CDP-alcohol phosphatidyltransferase class-I family.</text>
</comment>
<evidence type="ECO:0008006" key="6">
    <source>
        <dbReference type="Google" id="ProtNLM"/>
    </source>
</evidence>
<dbReference type="Pfam" id="PF01066">
    <property type="entry name" value="CDP-OH_P_transf"/>
    <property type="match status" value="1"/>
</dbReference>
<keyword evidence="3" id="KW-1133">Transmembrane helix</keyword>
<sequence>MSPAPAPRHSPLPLLPRESVRTLANLVTVVRTILGIGFGVIALAQHSLGWLVAAYLTYWAGDILDGIVARRRGEETIIGAVFDVVCDRACTTVAAAAFVAIEPSVAPAIGVFLVQFCMLDTLLTLAFLYAPGVISPNYFYRVDGPTYRWNWSPAAKAANTSFVVLLCLAGLLWSSAFILVATAWALLMMVLKVVSVRRVLAILDGSLAPAPRPVDARPSPLFG</sequence>
<organism evidence="4 5">
    <name type="scientific">Nostocoides veronense</name>
    <dbReference type="NCBI Taxonomy" id="330836"/>
    <lineage>
        <taxon>Bacteria</taxon>
        <taxon>Bacillati</taxon>
        <taxon>Actinomycetota</taxon>
        <taxon>Actinomycetes</taxon>
        <taxon>Micrococcales</taxon>
        <taxon>Intrasporangiaceae</taxon>
        <taxon>Nostocoides</taxon>
    </lineage>
</organism>
<keyword evidence="3" id="KW-0812">Transmembrane</keyword>
<evidence type="ECO:0000313" key="5">
    <source>
        <dbReference type="Proteomes" id="UP001499938"/>
    </source>
</evidence>
<keyword evidence="5" id="KW-1185">Reference proteome</keyword>
<feature type="transmembrane region" description="Helical" evidence="3">
    <location>
        <begin position="160"/>
        <end position="187"/>
    </location>
</feature>
<dbReference type="InterPro" id="IPR043130">
    <property type="entry name" value="CDP-OH_PTrfase_TM_dom"/>
</dbReference>
<keyword evidence="3" id="KW-0472">Membrane</keyword>
<accession>A0ABN2L8L6</accession>
<proteinExistence type="inferred from homology"/>
<dbReference type="InterPro" id="IPR048254">
    <property type="entry name" value="CDP_ALCOHOL_P_TRANSF_CS"/>
</dbReference>
<evidence type="ECO:0000313" key="4">
    <source>
        <dbReference type="EMBL" id="GAA1779329.1"/>
    </source>
</evidence>
<dbReference type="RefSeq" id="WP_344079665.1">
    <property type="nucleotide sequence ID" value="NZ_BAAAPO010000001.1"/>
</dbReference>
<comment type="caution">
    <text evidence="4">The sequence shown here is derived from an EMBL/GenBank/DDBJ whole genome shotgun (WGS) entry which is preliminary data.</text>
</comment>
<dbReference type="Gene3D" id="1.20.120.1760">
    <property type="match status" value="1"/>
</dbReference>
<dbReference type="Proteomes" id="UP001499938">
    <property type="component" value="Unassembled WGS sequence"/>
</dbReference>